<evidence type="ECO:0000313" key="4">
    <source>
        <dbReference type="Proteomes" id="UP001595637"/>
    </source>
</evidence>
<evidence type="ECO:0000313" key="3">
    <source>
        <dbReference type="EMBL" id="MFC3389485.1"/>
    </source>
</evidence>
<feature type="compositionally biased region" description="Basic and acidic residues" evidence="2">
    <location>
        <begin position="160"/>
        <end position="175"/>
    </location>
</feature>
<feature type="region of interest" description="Disordered" evidence="2">
    <location>
        <begin position="30"/>
        <end position="69"/>
    </location>
</feature>
<dbReference type="RefSeq" id="WP_380656729.1">
    <property type="nucleotide sequence ID" value="NZ_JBHRVQ010000001.1"/>
</dbReference>
<keyword evidence="4" id="KW-1185">Reference proteome</keyword>
<accession>A0ABV7N7C0</accession>
<feature type="coiled-coil region" evidence="1">
    <location>
        <begin position="85"/>
        <end position="126"/>
    </location>
</feature>
<proteinExistence type="predicted"/>
<evidence type="ECO:0000256" key="2">
    <source>
        <dbReference type="SAM" id="MobiDB-lite"/>
    </source>
</evidence>
<feature type="region of interest" description="Disordered" evidence="2">
    <location>
        <begin position="160"/>
        <end position="194"/>
    </location>
</feature>
<name>A0ABV7N7C0_9STAP</name>
<feature type="compositionally biased region" description="Basic residues" evidence="2">
    <location>
        <begin position="303"/>
        <end position="323"/>
    </location>
</feature>
<feature type="region of interest" description="Disordered" evidence="2">
    <location>
        <begin position="257"/>
        <end position="323"/>
    </location>
</feature>
<sequence length="323" mass="37362">MNDKVKKAVTLLPVVLVPLFNERNRIKKHPDVQKLSKTSNTIYHSAKDKSTSAAQTVKSASTSTYQTGRNAVSKVGDAVADRRTQHAYKKEHKQYQKNLQQEEALLKQFEKEKEKHRKQRLKEQDQSAIPVPKIMQSDAGKNDNEDKSHAMTIDDAYKASEVKSPETKAEMKSNPDNHGFATEYKTDQSSNRASLTEEDEARLEIDAVEPEQTNNNNEQERFDHMDQNMNYWIDNKVKGHETDSYENGKLFTKHKNRLDPKHAVTAKKKTEKEDSLFNRHRDLHETKMTEKGRKTGESSAITKSKRQKKLEKKIEKHKQKQYN</sequence>
<keyword evidence="1" id="KW-0175">Coiled coil</keyword>
<protein>
    <submittedName>
        <fullName evidence="3">Uncharacterized protein</fullName>
    </submittedName>
</protein>
<comment type="caution">
    <text evidence="3">The sequence shown here is derived from an EMBL/GenBank/DDBJ whole genome shotgun (WGS) entry which is preliminary data.</text>
</comment>
<organism evidence="3 4">
    <name type="scientific">Salinicoccus sesuvii</name>
    <dbReference type="NCBI Taxonomy" id="868281"/>
    <lineage>
        <taxon>Bacteria</taxon>
        <taxon>Bacillati</taxon>
        <taxon>Bacillota</taxon>
        <taxon>Bacilli</taxon>
        <taxon>Bacillales</taxon>
        <taxon>Staphylococcaceae</taxon>
        <taxon>Salinicoccus</taxon>
    </lineage>
</organism>
<evidence type="ECO:0000256" key="1">
    <source>
        <dbReference type="SAM" id="Coils"/>
    </source>
</evidence>
<feature type="compositionally biased region" description="Basic and acidic residues" evidence="2">
    <location>
        <begin position="257"/>
        <end position="296"/>
    </location>
</feature>
<feature type="compositionally biased region" description="Polar residues" evidence="2">
    <location>
        <begin position="51"/>
        <end position="69"/>
    </location>
</feature>
<gene>
    <name evidence="3" type="ORF">ACFOEO_12920</name>
</gene>
<dbReference type="EMBL" id="JBHRVQ010000001">
    <property type="protein sequence ID" value="MFC3389485.1"/>
    <property type="molecule type" value="Genomic_DNA"/>
</dbReference>
<reference evidence="4" key="1">
    <citation type="journal article" date="2019" name="Int. J. Syst. Evol. Microbiol.">
        <title>The Global Catalogue of Microorganisms (GCM) 10K type strain sequencing project: providing services to taxonomists for standard genome sequencing and annotation.</title>
        <authorList>
            <consortium name="The Broad Institute Genomics Platform"/>
            <consortium name="The Broad Institute Genome Sequencing Center for Infectious Disease"/>
            <person name="Wu L."/>
            <person name="Ma J."/>
        </authorList>
    </citation>
    <scope>NUCLEOTIDE SEQUENCE [LARGE SCALE GENOMIC DNA]</scope>
    <source>
        <strain evidence="4">CCM 7756</strain>
    </source>
</reference>
<dbReference type="Proteomes" id="UP001595637">
    <property type="component" value="Unassembled WGS sequence"/>
</dbReference>